<dbReference type="Proteomes" id="UP000189475">
    <property type="component" value="Unassembled WGS sequence"/>
</dbReference>
<dbReference type="RefSeq" id="WP_077314362.1">
    <property type="nucleotide sequence ID" value="NZ_AP024888.1"/>
</dbReference>
<protein>
    <recommendedName>
        <fullName evidence="3">Phosphotransferase enzyme family protein</fullName>
    </recommendedName>
</protein>
<dbReference type="InterPro" id="IPR011009">
    <property type="entry name" value="Kinase-like_dom_sf"/>
</dbReference>
<organism evidence="1 2">
    <name type="scientific">Vibrio palustris</name>
    <dbReference type="NCBI Taxonomy" id="1918946"/>
    <lineage>
        <taxon>Bacteria</taxon>
        <taxon>Pseudomonadati</taxon>
        <taxon>Pseudomonadota</taxon>
        <taxon>Gammaproteobacteria</taxon>
        <taxon>Vibrionales</taxon>
        <taxon>Vibrionaceae</taxon>
        <taxon>Vibrio</taxon>
    </lineage>
</organism>
<proteinExistence type="predicted"/>
<keyword evidence="2" id="KW-1185">Reference proteome</keyword>
<gene>
    <name evidence="1" type="ORF">VPAL9027_01940</name>
</gene>
<name>A0A1R4B503_9VIBR</name>
<dbReference type="AlphaFoldDB" id="A0A1R4B503"/>
<accession>A0A1R4B503</accession>
<evidence type="ECO:0000313" key="2">
    <source>
        <dbReference type="Proteomes" id="UP000189475"/>
    </source>
</evidence>
<dbReference type="EMBL" id="FUFT01000005">
    <property type="protein sequence ID" value="SJL83961.1"/>
    <property type="molecule type" value="Genomic_DNA"/>
</dbReference>
<dbReference type="OrthoDB" id="8686773at2"/>
<evidence type="ECO:0000313" key="1">
    <source>
        <dbReference type="EMBL" id="SJL83961.1"/>
    </source>
</evidence>
<reference evidence="1 2" key="1">
    <citation type="submission" date="2017-02" db="EMBL/GenBank/DDBJ databases">
        <authorList>
            <person name="Peterson S.W."/>
        </authorList>
    </citation>
    <scope>NUCLEOTIDE SEQUENCE [LARGE SCALE GENOMIC DNA]</scope>
    <source>
        <strain evidence="1 2">CECT 9027</strain>
    </source>
</reference>
<dbReference type="SUPFAM" id="SSF56112">
    <property type="entry name" value="Protein kinase-like (PK-like)"/>
    <property type="match status" value="1"/>
</dbReference>
<evidence type="ECO:0008006" key="3">
    <source>
        <dbReference type="Google" id="ProtNLM"/>
    </source>
</evidence>
<sequence>MTMQHPQVTIDKCVIDGVYETNKMLLNIGDTIVTKFFKPKSSTPRRYAIEKEALSRLQGIDGIPVLYGVDDEKHMIRMSRLSGESARTLSPAQIKTLTNIVNKMLSAGVARHSMPIRDIVADKDGTLGLVDFERATLRRRSWSPIWRIARKVSLYHLYRLIAEHQPQMLSETQRSLVEFGGKVRRIGRMIR</sequence>